<protein>
    <recommendedName>
        <fullName evidence="4">S-adenosyl-L-methionine-dependent methyltransferase</fullName>
    </recommendedName>
</protein>
<dbReference type="KEGG" id="cput:CONPUDRAFT_142425"/>
<dbReference type="GO" id="GO:0008757">
    <property type="term" value="F:S-adenosylmethionine-dependent methyltransferase activity"/>
    <property type="evidence" value="ECO:0007669"/>
    <property type="project" value="UniProtKB-ARBA"/>
</dbReference>
<evidence type="ECO:0000313" key="3">
    <source>
        <dbReference type="Proteomes" id="UP000053558"/>
    </source>
</evidence>
<dbReference type="RefSeq" id="XP_007765775.1">
    <property type="nucleotide sequence ID" value="XM_007767585.1"/>
</dbReference>
<feature type="region of interest" description="Disordered" evidence="1">
    <location>
        <begin position="1"/>
        <end position="24"/>
    </location>
</feature>
<organism evidence="2 3">
    <name type="scientific">Coniophora puteana (strain RWD-64-598)</name>
    <name type="common">Brown rot fungus</name>
    <dbReference type="NCBI Taxonomy" id="741705"/>
    <lineage>
        <taxon>Eukaryota</taxon>
        <taxon>Fungi</taxon>
        <taxon>Dikarya</taxon>
        <taxon>Basidiomycota</taxon>
        <taxon>Agaricomycotina</taxon>
        <taxon>Agaricomycetes</taxon>
        <taxon>Agaricomycetidae</taxon>
        <taxon>Boletales</taxon>
        <taxon>Coniophorineae</taxon>
        <taxon>Coniophoraceae</taxon>
        <taxon>Coniophora</taxon>
    </lineage>
</organism>
<gene>
    <name evidence="2" type="ORF">CONPUDRAFT_142425</name>
</gene>
<dbReference type="OMA" id="KETPFWT"/>
<dbReference type="EMBL" id="JH711575">
    <property type="protein sequence ID" value="EIW83920.1"/>
    <property type="molecule type" value="Genomic_DNA"/>
</dbReference>
<keyword evidence="3" id="KW-1185">Reference proteome</keyword>
<dbReference type="PANTHER" id="PTHR14614:SF161">
    <property type="match status" value="1"/>
</dbReference>
<dbReference type="Proteomes" id="UP000053558">
    <property type="component" value="Unassembled WGS sequence"/>
</dbReference>
<dbReference type="GO" id="GO:0032991">
    <property type="term" value="C:protein-containing complex"/>
    <property type="evidence" value="ECO:0007669"/>
    <property type="project" value="TreeGrafter"/>
</dbReference>
<dbReference type="InterPro" id="IPR029063">
    <property type="entry name" value="SAM-dependent_MTases_sf"/>
</dbReference>
<dbReference type="InterPro" id="IPR019410">
    <property type="entry name" value="Methyltransf_16"/>
</dbReference>
<dbReference type="GeneID" id="19201745"/>
<proteinExistence type="predicted"/>
<dbReference type="OrthoDB" id="413520at2759"/>
<sequence>MVANPNFPENLSIKPNTTLRDASHEGDSFGAAAQEGAIQKYGIAGRVWEAAYNMLAYFGESISAPEQLDPPLLEHRNDDDDRRSPIIFLELGSGTGIVASYLANHVSSGDRDTVIATDLPEVCPLLESNLRASCGRDRPLHIRPLSWGDHKHALNIHTELIEQWDRPQPWKLKIICSDLVYFPQLLGPLLRSLIHLTSPPFVSSEADYENIDIVISYKIRSLPKETPFWTAFGLWFSFAPVLVRSKASETAPASWTRFCPGQQDDDMFVFVASRRPGSLNWTVPPMDQDLMSGVGAKGSQSRKGDDTFETLLMMGLDSGDLAMF</sequence>
<evidence type="ECO:0000256" key="1">
    <source>
        <dbReference type="SAM" id="MobiDB-lite"/>
    </source>
</evidence>
<dbReference type="SUPFAM" id="SSF53335">
    <property type="entry name" value="S-adenosyl-L-methionine-dependent methyltransferases"/>
    <property type="match status" value="1"/>
</dbReference>
<dbReference type="AlphaFoldDB" id="A0A5M3MXT3"/>
<dbReference type="Gene3D" id="3.40.50.150">
    <property type="entry name" value="Vaccinia Virus protein VP39"/>
    <property type="match status" value="1"/>
</dbReference>
<accession>A0A5M3MXT3</accession>
<dbReference type="GO" id="GO:0005829">
    <property type="term" value="C:cytosol"/>
    <property type="evidence" value="ECO:0007669"/>
    <property type="project" value="TreeGrafter"/>
</dbReference>
<comment type="caution">
    <text evidence="2">The sequence shown here is derived from an EMBL/GenBank/DDBJ whole genome shotgun (WGS) entry which is preliminary data.</text>
</comment>
<reference evidence="3" key="1">
    <citation type="journal article" date="2012" name="Science">
        <title>The Paleozoic origin of enzymatic lignin decomposition reconstructed from 31 fungal genomes.</title>
        <authorList>
            <person name="Floudas D."/>
            <person name="Binder M."/>
            <person name="Riley R."/>
            <person name="Barry K."/>
            <person name="Blanchette R.A."/>
            <person name="Henrissat B."/>
            <person name="Martinez A.T."/>
            <person name="Otillar R."/>
            <person name="Spatafora J.W."/>
            <person name="Yadav J.S."/>
            <person name="Aerts A."/>
            <person name="Benoit I."/>
            <person name="Boyd A."/>
            <person name="Carlson A."/>
            <person name="Copeland A."/>
            <person name="Coutinho P.M."/>
            <person name="de Vries R.P."/>
            <person name="Ferreira P."/>
            <person name="Findley K."/>
            <person name="Foster B."/>
            <person name="Gaskell J."/>
            <person name="Glotzer D."/>
            <person name="Gorecki P."/>
            <person name="Heitman J."/>
            <person name="Hesse C."/>
            <person name="Hori C."/>
            <person name="Igarashi K."/>
            <person name="Jurgens J.A."/>
            <person name="Kallen N."/>
            <person name="Kersten P."/>
            <person name="Kohler A."/>
            <person name="Kuees U."/>
            <person name="Kumar T.K.A."/>
            <person name="Kuo A."/>
            <person name="LaButti K."/>
            <person name="Larrondo L.F."/>
            <person name="Lindquist E."/>
            <person name="Ling A."/>
            <person name="Lombard V."/>
            <person name="Lucas S."/>
            <person name="Lundell T."/>
            <person name="Martin R."/>
            <person name="McLaughlin D.J."/>
            <person name="Morgenstern I."/>
            <person name="Morin E."/>
            <person name="Murat C."/>
            <person name="Nagy L.G."/>
            <person name="Nolan M."/>
            <person name="Ohm R.A."/>
            <person name="Patyshakuliyeva A."/>
            <person name="Rokas A."/>
            <person name="Ruiz-Duenas F.J."/>
            <person name="Sabat G."/>
            <person name="Salamov A."/>
            <person name="Samejima M."/>
            <person name="Schmutz J."/>
            <person name="Slot J.C."/>
            <person name="St John F."/>
            <person name="Stenlid J."/>
            <person name="Sun H."/>
            <person name="Sun S."/>
            <person name="Syed K."/>
            <person name="Tsang A."/>
            <person name="Wiebenga A."/>
            <person name="Young D."/>
            <person name="Pisabarro A."/>
            <person name="Eastwood D.C."/>
            <person name="Martin F."/>
            <person name="Cullen D."/>
            <person name="Grigoriev I.V."/>
            <person name="Hibbett D.S."/>
        </authorList>
    </citation>
    <scope>NUCLEOTIDE SEQUENCE [LARGE SCALE GENOMIC DNA]</scope>
    <source>
        <strain evidence="3">RWD-64-598 SS2</strain>
    </source>
</reference>
<feature type="compositionally biased region" description="Polar residues" evidence="1">
    <location>
        <begin position="7"/>
        <end position="20"/>
    </location>
</feature>
<name>A0A5M3MXT3_CONPW</name>
<dbReference type="Pfam" id="PF10294">
    <property type="entry name" value="Methyltransf_16"/>
    <property type="match status" value="1"/>
</dbReference>
<evidence type="ECO:0000313" key="2">
    <source>
        <dbReference type="EMBL" id="EIW83920.1"/>
    </source>
</evidence>
<dbReference type="PANTHER" id="PTHR14614">
    <property type="entry name" value="HEPATOCELLULAR CARCINOMA-ASSOCIATED ANTIGEN"/>
    <property type="match status" value="1"/>
</dbReference>
<evidence type="ECO:0008006" key="4">
    <source>
        <dbReference type="Google" id="ProtNLM"/>
    </source>
</evidence>